<evidence type="ECO:0000256" key="2">
    <source>
        <dbReference type="ARBA" id="ARBA00023043"/>
    </source>
</evidence>
<evidence type="ECO:0000256" key="3">
    <source>
        <dbReference type="PROSITE-ProRule" id="PRU00023"/>
    </source>
</evidence>
<feature type="repeat" description="ANK" evidence="3">
    <location>
        <begin position="146"/>
        <end position="171"/>
    </location>
</feature>
<proteinExistence type="predicted"/>
<feature type="repeat" description="ANK" evidence="3">
    <location>
        <begin position="98"/>
        <end position="145"/>
    </location>
</feature>
<organism evidence="4 5">
    <name type="scientific">Aspergillus pseudoustus</name>
    <dbReference type="NCBI Taxonomy" id="1810923"/>
    <lineage>
        <taxon>Eukaryota</taxon>
        <taxon>Fungi</taxon>
        <taxon>Dikarya</taxon>
        <taxon>Ascomycota</taxon>
        <taxon>Pezizomycotina</taxon>
        <taxon>Eurotiomycetes</taxon>
        <taxon>Eurotiomycetidae</taxon>
        <taxon>Eurotiales</taxon>
        <taxon>Aspergillaceae</taxon>
        <taxon>Aspergillus</taxon>
        <taxon>Aspergillus subgen. Nidulantes</taxon>
    </lineage>
</organism>
<dbReference type="EMBL" id="JBFXLU010000457">
    <property type="protein sequence ID" value="KAL2826151.1"/>
    <property type="molecule type" value="Genomic_DNA"/>
</dbReference>
<keyword evidence="1" id="KW-0677">Repeat</keyword>
<reference evidence="4 5" key="1">
    <citation type="submission" date="2024-07" db="EMBL/GenBank/DDBJ databases">
        <title>Section-level genome sequencing and comparative genomics of Aspergillus sections Usti and Cavernicolus.</title>
        <authorList>
            <consortium name="Lawrence Berkeley National Laboratory"/>
            <person name="Nybo J.L."/>
            <person name="Vesth T.C."/>
            <person name="Theobald S."/>
            <person name="Frisvad J.C."/>
            <person name="Larsen T.O."/>
            <person name="Kjaerboelling I."/>
            <person name="Rothschild-Mancinelli K."/>
            <person name="Lyhne E.K."/>
            <person name="Kogle M.E."/>
            <person name="Barry K."/>
            <person name="Clum A."/>
            <person name="Na H."/>
            <person name="Ledsgaard L."/>
            <person name="Lin J."/>
            <person name="Lipzen A."/>
            <person name="Kuo A."/>
            <person name="Riley R."/>
            <person name="Mondo S."/>
            <person name="Labutti K."/>
            <person name="Haridas S."/>
            <person name="Pangalinan J."/>
            <person name="Salamov A.A."/>
            <person name="Simmons B.A."/>
            <person name="Magnuson J.K."/>
            <person name="Chen J."/>
            <person name="Drula E."/>
            <person name="Henrissat B."/>
            <person name="Wiebenga A."/>
            <person name="Lubbers R.J."/>
            <person name="Gomes A.C."/>
            <person name="Makela M.R."/>
            <person name="Stajich J."/>
            <person name="Grigoriev I.V."/>
            <person name="Mortensen U.H."/>
            <person name="De Vries R.P."/>
            <person name="Baker S.E."/>
            <person name="Andersen M.R."/>
        </authorList>
    </citation>
    <scope>NUCLEOTIDE SEQUENCE [LARGE SCALE GENOMIC DNA]</scope>
    <source>
        <strain evidence="4 5">CBS 123904</strain>
    </source>
</reference>
<dbReference type="Pfam" id="PF12796">
    <property type="entry name" value="Ank_2"/>
    <property type="match status" value="2"/>
</dbReference>
<evidence type="ECO:0000313" key="5">
    <source>
        <dbReference type="Proteomes" id="UP001610446"/>
    </source>
</evidence>
<comment type="caution">
    <text evidence="4">The sequence shown here is derived from an EMBL/GenBank/DDBJ whole genome shotgun (WGS) entry which is preliminary data.</text>
</comment>
<keyword evidence="2 3" id="KW-0040">ANK repeat</keyword>
<dbReference type="SMART" id="SM00248">
    <property type="entry name" value="ANK"/>
    <property type="match status" value="3"/>
</dbReference>
<dbReference type="InterPro" id="IPR036770">
    <property type="entry name" value="Ankyrin_rpt-contain_sf"/>
</dbReference>
<sequence>MRKARAYERETFEKCTELQKSLTSSSSGLAPCVAEMVATGDLDVLHSCSSCFHSYYHEFGHLPVMQTTPLHAAAINGLIHIVEMILKNGGDINLQCSESGTPLHAAARAGQKRIVRLLLDRAYRCHEDTVRLLLDNGANVNAQAGDYGTALQAALDSGKREIVQLLLDRGALPVYGDGETGRNCS</sequence>
<keyword evidence="5" id="KW-1185">Reference proteome</keyword>
<dbReference type="PRINTS" id="PR01415">
    <property type="entry name" value="ANKYRIN"/>
</dbReference>
<feature type="repeat" description="ANK" evidence="3">
    <location>
        <begin position="65"/>
        <end position="97"/>
    </location>
</feature>
<protein>
    <submittedName>
        <fullName evidence="4">Ankyrin</fullName>
    </submittedName>
</protein>
<evidence type="ECO:0000313" key="4">
    <source>
        <dbReference type="EMBL" id="KAL2826151.1"/>
    </source>
</evidence>
<dbReference type="PROSITE" id="PS50297">
    <property type="entry name" value="ANK_REP_REGION"/>
    <property type="match status" value="3"/>
</dbReference>
<dbReference type="SUPFAM" id="SSF48403">
    <property type="entry name" value="Ankyrin repeat"/>
    <property type="match status" value="1"/>
</dbReference>
<dbReference type="PANTHER" id="PTHR24171">
    <property type="entry name" value="ANKYRIN REPEAT DOMAIN-CONTAINING PROTEIN 39-RELATED"/>
    <property type="match status" value="1"/>
</dbReference>
<dbReference type="PROSITE" id="PS50088">
    <property type="entry name" value="ANK_REPEAT"/>
    <property type="match status" value="3"/>
</dbReference>
<name>A0ABR4IEJ3_9EURO</name>
<dbReference type="InterPro" id="IPR002110">
    <property type="entry name" value="Ankyrin_rpt"/>
</dbReference>
<evidence type="ECO:0000256" key="1">
    <source>
        <dbReference type="ARBA" id="ARBA00022737"/>
    </source>
</evidence>
<dbReference type="Gene3D" id="1.25.40.20">
    <property type="entry name" value="Ankyrin repeat-containing domain"/>
    <property type="match status" value="2"/>
</dbReference>
<dbReference type="Proteomes" id="UP001610446">
    <property type="component" value="Unassembled WGS sequence"/>
</dbReference>
<gene>
    <name evidence="4" type="ORF">BJY01DRAFT_241427</name>
</gene>
<accession>A0ABR4IEJ3</accession>